<gene>
    <name evidence="1" type="ORF">C446_03671</name>
</gene>
<dbReference type="OrthoDB" id="285635at2157"/>
<dbReference type="Proteomes" id="UP000011607">
    <property type="component" value="Unassembled WGS sequence"/>
</dbReference>
<dbReference type="AlphaFoldDB" id="M0ME02"/>
<proteinExistence type="predicted"/>
<dbReference type="eggNOG" id="arCOG03923">
    <property type="taxonomic scope" value="Archaea"/>
</dbReference>
<comment type="caution">
    <text evidence="1">The sequence shown here is derived from an EMBL/GenBank/DDBJ whole genome shotgun (WGS) entry which is preliminary data.</text>
</comment>
<name>M0ME02_9EURY</name>
<dbReference type="InterPro" id="IPR036390">
    <property type="entry name" value="WH_DNA-bd_sf"/>
</dbReference>
<dbReference type="EMBL" id="AOMA01000048">
    <property type="protein sequence ID" value="EMA42914.1"/>
    <property type="molecule type" value="Genomic_DNA"/>
</dbReference>
<evidence type="ECO:0000313" key="1">
    <source>
        <dbReference type="EMBL" id="EMA42914.1"/>
    </source>
</evidence>
<accession>M0ME02</accession>
<dbReference type="InterPro" id="IPR036388">
    <property type="entry name" value="WH-like_DNA-bd_sf"/>
</dbReference>
<evidence type="ECO:0000313" key="2">
    <source>
        <dbReference type="Proteomes" id="UP000011607"/>
    </source>
</evidence>
<keyword evidence="2" id="KW-1185">Reference proteome</keyword>
<protein>
    <submittedName>
        <fullName evidence="1">DeoR family transcriptional regulator</fullName>
    </submittedName>
</protein>
<dbReference type="SUPFAM" id="SSF46785">
    <property type="entry name" value="Winged helix' DNA-binding domain"/>
    <property type="match status" value="1"/>
</dbReference>
<dbReference type="RefSeq" id="WP_006671694.1">
    <property type="nucleotide sequence ID" value="NZ_AOMA01000048.1"/>
</dbReference>
<reference evidence="1 2" key="1">
    <citation type="journal article" date="2014" name="PLoS Genet.">
        <title>Phylogenetically driven sequencing of extremely halophilic archaea reveals strategies for static and dynamic osmo-response.</title>
        <authorList>
            <person name="Becker E.A."/>
            <person name="Seitzer P.M."/>
            <person name="Tritt A."/>
            <person name="Larsen D."/>
            <person name="Krusor M."/>
            <person name="Yao A.I."/>
            <person name="Wu D."/>
            <person name="Madern D."/>
            <person name="Eisen J.A."/>
            <person name="Darling A.E."/>
            <person name="Facciotti M.T."/>
        </authorList>
    </citation>
    <scope>NUCLEOTIDE SEQUENCE [LARGE SCALE GENOMIC DNA]</scope>
    <source>
        <strain evidence="1 2">JCM 10879</strain>
    </source>
</reference>
<organism evidence="1 2">
    <name type="scientific">Halobiforma nitratireducens JCM 10879</name>
    <dbReference type="NCBI Taxonomy" id="1227454"/>
    <lineage>
        <taxon>Archaea</taxon>
        <taxon>Methanobacteriati</taxon>
        <taxon>Methanobacteriota</taxon>
        <taxon>Stenosarchaea group</taxon>
        <taxon>Halobacteria</taxon>
        <taxon>Halobacteriales</taxon>
        <taxon>Natrialbaceae</taxon>
        <taxon>Halobiforma</taxon>
    </lineage>
</organism>
<dbReference type="Gene3D" id="1.10.10.10">
    <property type="entry name" value="Winged helix-like DNA-binding domain superfamily/Winged helix DNA-binding domain"/>
    <property type="match status" value="1"/>
</dbReference>
<dbReference type="Pfam" id="PF13412">
    <property type="entry name" value="HTH_24"/>
    <property type="match status" value="1"/>
</dbReference>
<sequence length="83" mass="8998">MPTDQPPDRPDEQDLALLETLAETGPTTVPQLADRLGDHPATIERRCFALQHDGRIRQCTGGKFILAESDDEPGDVASQVASD</sequence>